<dbReference type="Proteomes" id="UP000245783">
    <property type="component" value="Unassembled WGS sequence"/>
</dbReference>
<gene>
    <name evidence="4" type="ORF">IE81DRAFT_256260</name>
</gene>
<dbReference type="OrthoDB" id="70588at2759"/>
<feature type="region of interest" description="Disordered" evidence="2">
    <location>
        <begin position="1"/>
        <end position="120"/>
    </location>
</feature>
<evidence type="ECO:0000259" key="3">
    <source>
        <dbReference type="Pfam" id="PF02114"/>
    </source>
</evidence>
<dbReference type="STRING" id="1522189.A0A316VQQ3"/>
<keyword evidence="5" id="KW-1185">Reference proteome</keyword>
<dbReference type="InterPro" id="IPR036249">
    <property type="entry name" value="Thioredoxin-like_sf"/>
</dbReference>
<dbReference type="Pfam" id="PF02114">
    <property type="entry name" value="Phosducin"/>
    <property type="match status" value="1"/>
</dbReference>
<organism evidence="4 5">
    <name type="scientific">Ceraceosorus guamensis</name>
    <dbReference type="NCBI Taxonomy" id="1522189"/>
    <lineage>
        <taxon>Eukaryota</taxon>
        <taxon>Fungi</taxon>
        <taxon>Dikarya</taxon>
        <taxon>Basidiomycota</taxon>
        <taxon>Ustilaginomycotina</taxon>
        <taxon>Exobasidiomycetes</taxon>
        <taxon>Ceraceosorales</taxon>
        <taxon>Ceraceosoraceae</taxon>
        <taxon>Ceraceosorus</taxon>
    </lineage>
</organism>
<evidence type="ECO:0000313" key="5">
    <source>
        <dbReference type="Proteomes" id="UP000245783"/>
    </source>
</evidence>
<evidence type="ECO:0000256" key="1">
    <source>
        <dbReference type="ARBA" id="ARBA00009686"/>
    </source>
</evidence>
<protein>
    <recommendedName>
        <fullName evidence="3">Phosducin domain-containing protein</fullName>
    </recommendedName>
</protein>
<dbReference type="PANTHER" id="PTHR46052">
    <property type="entry name" value="PHOSDUCIN-LIKE PROTEIN"/>
    <property type="match status" value="1"/>
</dbReference>
<feature type="compositionally biased region" description="Basic and acidic residues" evidence="2">
    <location>
        <begin position="45"/>
        <end position="54"/>
    </location>
</feature>
<comment type="similarity">
    <text evidence="1">Belongs to the phosducin family.</text>
</comment>
<sequence length="359" mass="38420">MTDAIERQILEGVPLESALASGSRTPPRTPSPSTSDELGSDLDDDQRQRRRTDVDGAIQSRSDVPIDRPGANTGPKGVRADARAAEGAARKARDGAARERSARIESGALNSQLTSHEEDALRRQEAAIGGKETTATSGARETEAQELENLRAARIAELRRAQKVADERRKRRLAGEDEDVEALAENLAELQSDATGPALVVPQSGLGGLPRKPASRRTGFFGHLREVDQDGYADAIDRESPTTSVVVHLYEKGVPACAILTASLASLARLHPHTKFLQACASAIGFGSGRTDSAQEEDEDEEDFAERIGNAIDLSPTLLIYRAGAVVANLVRLDLDSDWNGGEEKAVRDILLKHAAISA</sequence>
<dbReference type="EMBL" id="KZ819441">
    <property type="protein sequence ID" value="PWN39852.1"/>
    <property type="molecule type" value="Genomic_DNA"/>
</dbReference>
<accession>A0A316VQQ3</accession>
<evidence type="ECO:0000313" key="4">
    <source>
        <dbReference type="EMBL" id="PWN39852.1"/>
    </source>
</evidence>
<reference evidence="4 5" key="1">
    <citation type="journal article" date="2018" name="Mol. Biol. Evol.">
        <title>Broad Genomic Sampling Reveals a Smut Pathogenic Ancestry of the Fungal Clade Ustilaginomycotina.</title>
        <authorList>
            <person name="Kijpornyongpan T."/>
            <person name="Mondo S.J."/>
            <person name="Barry K."/>
            <person name="Sandor L."/>
            <person name="Lee J."/>
            <person name="Lipzen A."/>
            <person name="Pangilinan J."/>
            <person name="LaButti K."/>
            <person name="Hainaut M."/>
            <person name="Henrissat B."/>
            <person name="Grigoriev I.V."/>
            <person name="Spatafora J.W."/>
            <person name="Aime M.C."/>
        </authorList>
    </citation>
    <scope>NUCLEOTIDE SEQUENCE [LARGE SCALE GENOMIC DNA]</scope>
    <source>
        <strain evidence="4 5">MCA 4658</strain>
    </source>
</reference>
<dbReference type="InParanoid" id="A0A316VQQ3"/>
<dbReference type="GeneID" id="37033223"/>
<feature type="compositionally biased region" description="Low complexity" evidence="2">
    <location>
        <begin position="23"/>
        <end position="35"/>
    </location>
</feature>
<dbReference type="Gene3D" id="3.40.30.10">
    <property type="entry name" value="Glutaredoxin"/>
    <property type="match status" value="1"/>
</dbReference>
<feature type="compositionally biased region" description="Basic and acidic residues" evidence="2">
    <location>
        <begin position="78"/>
        <end position="103"/>
    </location>
</feature>
<name>A0A316VQQ3_9BASI</name>
<dbReference type="InterPro" id="IPR024253">
    <property type="entry name" value="Phosducin_thioredoxin-like_dom"/>
</dbReference>
<proteinExistence type="inferred from homology"/>
<feature type="domain" description="Phosducin" evidence="3">
    <location>
        <begin position="226"/>
        <end position="289"/>
    </location>
</feature>
<dbReference type="InterPro" id="IPR051499">
    <property type="entry name" value="Phosducin-like_reg"/>
</dbReference>
<evidence type="ECO:0000256" key="2">
    <source>
        <dbReference type="SAM" id="MobiDB-lite"/>
    </source>
</evidence>
<dbReference type="AlphaFoldDB" id="A0A316VQQ3"/>
<dbReference type="RefSeq" id="XP_025367012.1">
    <property type="nucleotide sequence ID" value="XM_025511353.1"/>
</dbReference>
<dbReference type="SUPFAM" id="SSF52833">
    <property type="entry name" value="Thioredoxin-like"/>
    <property type="match status" value="1"/>
</dbReference>
<dbReference type="PANTHER" id="PTHR46052:SF1">
    <property type="entry name" value="PHOSDUCIN-LIKE PROTEIN"/>
    <property type="match status" value="1"/>
</dbReference>